<dbReference type="InterPro" id="IPR000485">
    <property type="entry name" value="AsnC-type_HTH_dom"/>
</dbReference>
<evidence type="ECO:0000256" key="2">
    <source>
        <dbReference type="ARBA" id="ARBA00023125"/>
    </source>
</evidence>
<dbReference type="Proteomes" id="UP000185674">
    <property type="component" value="Chromosome"/>
</dbReference>
<gene>
    <name evidence="5" type="ORF">BEN76_07760</name>
</gene>
<dbReference type="InterPro" id="IPR019888">
    <property type="entry name" value="Tscrpt_reg_AsnC-like"/>
</dbReference>
<dbReference type="Pfam" id="PF13412">
    <property type="entry name" value="HTH_24"/>
    <property type="match status" value="1"/>
</dbReference>
<dbReference type="Gene3D" id="3.30.70.920">
    <property type="match status" value="1"/>
</dbReference>
<dbReference type="GO" id="GO:0043200">
    <property type="term" value="P:response to amino acid"/>
    <property type="evidence" value="ECO:0007669"/>
    <property type="project" value="TreeGrafter"/>
</dbReference>
<keyword evidence="1" id="KW-0805">Transcription regulation</keyword>
<dbReference type="InterPro" id="IPR011008">
    <property type="entry name" value="Dimeric_a/b-barrel"/>
</dbReference>
<dbReference type="PANTHER" id="PTHR30154">
    <property type="entry name" value="LEUCINE-RESPONSIVE REGULATORY PROTEIN"/>
    <property type="match status" value="1"/>
</dbReference>
<dbReference type="AlphaFoldDB" id="A0A1P8EI96"/>
<dbReference type="PANTHER" id="PTHR30154:SF46">
    <property type="entry name" value="TRANSCRIPTIONAL REGULATORY PROTEIN"/>
    <property type="match status" value="1"/>
</dbReference>
<dbReference type="KEGG" id="asol:BEN76_07760"/>
<protein>
    <submittedName>
        <fullName evidence="5">AsnC family transcriptional regulator</fullName>
    </submittedName>
</protein>
<evidence type="ECO:0000313" key="5">
    <source>
        <dbReference type="EMBL" id="APV35921.1"/>
    </source>
</evidence>
<dbReference type="InterPro" id="IPR036390">
    <property type="entry name" value="WH_DNA-bd_sf"/>
</dbReference>
<dbReference type="GO" id="GO:0005829">
    <property type="term" value="C:cytosol"/>
    <property type="evidence" value="ECO:0007669"/>
    <property type="project" value="TreeGrafter"/>
</dbReference>
<dbReference type="InterPro" id="IPR019887">
    <property type="entry name" value="Tscrpt_reg_AsnC/Lrp_C"/>
</dbReference>
<dbReference type="eggNOG" id="COG1522">
    <property type="taxonomic scope" value="Bacteria"/>
</dbReference>
<organism evidence="5 6">
    <name type="scientific">Acinetobacter soli</name>
    <dbReference type="NCBI Taxonomy" id="487316"/>
    <lineage>
        <taxon>Bacteria</taxon>
        <taxon>Pseudomonadati</taxon>
        <taxon>Pseudomonadota</taxon>
        <taxon>Gammaproteobacteria</taxon>
        <taxon>Moraxellales</taxon>
        <taxon>Moraxellaceae</taxon>
        <taxon>Acinetobacter</taxon>
    </lineage>
</organism>
<dbReference type="SMART" id="SM00344">
    <property type="entry name" value="HTH_ASNC"/>
    <property type="match status" value="1"/>
</dbReference>
<dbReference type="PROSITE" id="PS50956">
    <property type="entry name" value="HTH_ASNC_2"/>
    <property type="match status" value="1"/>
</dbReference>
<evidence type="ECO:0000256" key="3">
    <source>
        <dbReference type="ARBA" id="ARBA00023163"/>
    </source>
</evidence>
<dbReference type="GO" id="GO:0043565">
    <property type="term" value="F:sequence-specific DNA binding"/>
    <property type="evidence" value="ECO:0007669"/>
    <property type="project" value="InterPro"/>
</dbReference>
<evidence type="ECO:0000259" key="4">
    <source>
        <dbReference type="PROSITE" id="PS50956"/>
    </source>
</evidence>
<dbReference type="STRING" id="487316.BEN76_07760"/>
<reference evidence="5 6" key="1">
    <citation type="submission" date="2016-08" db="EMBL/GenBank/DDBJ databases">
        <title>Complete genome sequence of Acinetobacter baylyi strain GFJ2.</title>
        <authorList>
            <person name="Tabata M."/>
            <person name="Kuboki S."/>
            <person name="Gibu N."/>
            <person name="Kinouchi Y."/>
            <person name="Vangnai A."/>
            <person name="Kasai D."/>
            <person name="Fukuda M."/>
        </authorList>
    </citation>
    <scope>NUCLEOTIDE SEQUENCE [LARGE SCALE GENOMIC DNA]</scope>
    <source>
        <strain evidence="5 6">GFJ2</strain>
    </source>
</reference>
<keyword evidence="3" id="KW-0804">Transcription</keyword>
<dbReference type="Pfam" id="PF01037">
    <property type="entry name" value="AsnC_trans_reg"/>
    <property type="match status" value="1"/>
</dbReference>
<dbReference type="SUPFAM" id="SSF54909">
    <property type="entry name" value="Dimeric alpha+beta barrel"/>
    <property type="match status" value="1"/>
</dbReference>
<dbReference type="Gene3D" id="1.10.10.10">
    <property type="entry name" value="Winged helix-like DNA-binding domain superfamily/Winged helix DNA-binding domain"/>
    <property type="match status" value="1"/>
</dbReference>
<name>A0A1P8EI96_9GAMM</name>
<dbReference type="InterPro" id="IPR036388">
    <property type="entry name" value="WH-like_DNA-bd_sf"/>
</dbReference>
<dbReference type="SUPFAM" id="SSF46785">
    <property type="entry name" value="Winged helix' DNA-binding domain"/>
    <property type="match status" value="1"/>
</dbReference>
<keyword evidence="2" id="KW-0238">DNA-binding</keyword>
<feature type="domain" description="HTH asnC-type" evidence="4">
    <location>
        <begin position="1"/>
        <end position="62"/>
    </location>
</feature>
<accession>A0A1P8EI96</accession>
<dbReference type="PRINTS" id="PR00033">
    <property type="entry name" value="HTHASNC"/>
</dbReference>
<dbReference type="RefSeq" id="WP_076032761.1">
    <property type="nucleotide sequence ID" value="NZ_CP016896.1"/>
</dbReference>
<dbReference type="EMBL" id="CP016896">
    <property type="protein sequence ID" value="APV35921.1"/>
    <property type="molecule type" value="Genomic_DNA"/>
</dbReference>
<sequence length="161" mass="18298">MDKFDWKIISALQKNGRLTNQEIGDLIGLSASQCSRRRQILEQKGIILGYTARIDQQAVGLEVTAMVHINLRIHEAKSQITFLEMIEHEEKIHDSFSISGDADYILKVVAENLEDLSNFVTERLLTCEAIGHIKTYIVLKKVKEQNQYLGKNKRQTSSLAV</sequence>
<proteinExistence type="predicted"/>
<evidence type="ECO:0000256" key="1">
    <source>
        <dbReference type="ARBA" id="ARBA00023015"/>
    </source>
</evidence>
<evidence type="ECO:0000313" key="6">
    <source>
        <dbReference type="Proteomes" id="UP000185674"/>
    </source>
</evidence>